<feature type="transmembrane region" description="Helical" evidence="1">
    <location>
        <begin position="92"/>
        <end position="113"/>
    </location>
</feature>
<feature type="transmembrane region" description="Helical" evidence="1">
    <location>
        <begin position="203"/>
        <end position="223"/>
    </location>
</feature>
<keyword evidence="3" id="KW-1185">Reference proteome</keyword>
<evidence type="ECO:0000313" key="2">
    <source>
        <dbReference type="EMBL" id="MXO55468.1"/>
    </source>
</evidence>
<keyword evidence="1" id="KW-0812">Transmembrane</keyword>
<dbReference type="EMBL" id="WTYS01000001">
    <property type="protein sequence ID" value="MXO55468.1"/>
    <property type="molecule type" value="Genomic_DNA"/>
</dbReference>
<keyword evidence="1" id="KW-1133">Transmembrane helix</keyword>
<feature type="transmembrane region" description="Helical" evidence="1">
    <location>
        <begin position="235"/>
        <end position="253"/>
    </location>
</feature>
<proteinExistence type="predicted"/>
<dbReference type="RefSeq" id="WP_160596789.1">
    <property type="nucleotide sequence ID" value="NZ_WTYS01000001.1"/>
</dbReference>
<dbReference type="OrthoDB" id="9775975at2"/>
<gene>
    <name evidence="2" type="ORF">GRI36_01100</name>
</gene>
<comment type="caution">
    <text evidence="2">The sequence shown here is derived from an EMBL/GenBank/DDBJ whole genome shotgun (WGS) entry which is preliminary data.</text>
</comment>
<name>A0A6I4SJ77_9SPHN</name>
<organism evidence="2 3">
    <name type="scientific">Pontixanthobacter gangjinensis</name>
    <dbReference type="NCBI Taxonomy" id="1028742"/>
    <lineage>
        <taxon>Bacteria</taxon>
        <taxon>Pseudomonadati</taxon>
        <taxon>Pseudomonadota</taxon>
        <taxon>Alphaproteobacteria</taxon>
        <taxon>Sphingomonadales</taxon>
        <taxon>Erythrobacteraceae</taxon>
        <taxon>Pontixanthobacter</taxon>
    </lineage>
</organism>
<keyword evidence="1" id="KW-0472">Membrane</keyword>
<dbReference type="Proteomes" id="UP000468943">
    <property type="component" value="Unassembled WGS sequence"/>
</dbReference>
<feature type="transmembrane region" description="Helical" evidence="1">
    <location>
        <begin position="172"/>
        <end position="191"/>
    </location>
</feature>
<accession>A0A6I4SJ77</accession>
<feature type="transmembrane region" description="Helical" evidence="1">
    <location>
        <begin position="324"/>
        <end position="345"/>
    </location>
</feature>
<reference evidence="2 3" key="1">
    <citation type="submission" date="2019-12" db="EMBL/GenBank/DDBJ databases">
        <title>Genomic-based taxomic classification of the family Erythrobacteraceae.</title>
        <authorList>
            <person name="Xu L."/>
        </authorList>
    </citation>
    <scope>NUCLEOTIDE SEQUENCE [LARGE SCALE GENOMIC DNA]</scope>
    <source>
        <strain evidence="2 3">JCM 17802</strain>
    </source>
</reference>
<feature type="transmembrane region" description="Helical" evidence="1">
    <location>
        <begin position="351"/>
        <end position="373"/>
    </location>
</feature>
<evidence type="ECO:0000313" key="3">
    <source>
        <dbReference type="Proteomes" id="UP000468943"/>
    </source>
</evidence>
<dbReference type="PANTHER" id="PTHR38592:SF3">
    <property type="entry name" value="BLL4819 PROTEIN"/>
    <property type="match status" value="1"/>
</dbReference>
<dbReference type="PANTHER" id="PTHR38592">
    <property type="entry name" value="BLL4819 PROTEIN"/>
    <property type="match status" value="1"/>
</dbReference>
<feature type="transmembrane region" description="Helical" evidence="1">
    <location>
        <begin position="21"/>
        <end position="43"/>
    </location>
</feature>
<feature type="transmembrane region" description="Helical" evidence="1">
    <location>
        <begin position="55"/>
        <end position="71"/>
    </location>
</feature>
<evidence type="ECO:0008006" key="4">
    <source>
        <dbReference type="Google" id="ProtNLM"/>
    </source>
</evidence>
<dbReference type="Pfam" id="PF10129">
    <property type="entry name" value="OpgC_C"/>
    <property type="match status" value="1"/>
</dbReference>
<dbReference type="InterPro" id="IPR014550">
    <property type="entry name" value="UCP028704_OpgC"/>
</dbReference>
<evidence type="ECO:0000256" key="1">
    <source>
        <dbReference type="SAM" id="Phobius"/>
    </source>
</evidence>
<sequence>MSSSSLSPQRSHTRIHAIDAIRGFCLLNIFVNHITVGFLNGLSPSRIMFSDSAEAFVFLAGISCFLAYGAYGGKNFTAINRQRIWHRAITLLWVNSLIALISVAILLIAARIATPAEPSLFPTELIKEHGIVPYLWHVLTMQETAGYSVVLRLYVALMLAAPLYIWLAGKRFWYPLIPAGLLWLGAGHFGLAESNSLSGVPLALTLLPWNMVFASGIALGAAIAQGKALPQSRPLTFAAAALVLAGPVCFTVLTRLSPDILAWVDTRNDYFWTGASKSLQSPLRVAYMLALAYLVIALRKAPVIRLVYGVSPGNVLTILGRRSLEVFSVGAVLALVADQVLWALFTHDVVTSGSLGAIAIEGAMCGLAVFAMLRAAQSKRFTADAIGSTIARFMTNQAAPTQTAAKI</sequence>
<dbReference type="AlphaFoldDB" id="A0A6I4SJ77"/>
<protein>
    <recommendedName>
        <fullName evidence="4">OpgC protein</fullName>
    </recommendedName>
</protein>
<feature type="transmembrane region" description="Helical" evidence="1">
    <location>
        <begin position="285"/>
        <end position="303"/>
    </location>
</feature>
<feature type="transmembrane region" description="Helical" evidence="1">
    <location>
        <begin position="145"/>
        <end position="165"/>
    </location>
</feature>
<dbReference type="PIRSF" id="PIRSF028704">
    <property type="entry name" value="UPC028704"/>
    <property type="match status" value="1"/>
</dbReference>